<dbReference type="AlphaFoldDB" id="A0A8S2T543"/>
<dbReference type="Proteomes" id="UP000677228">
    <property type="component" value="Unassembled WGS sequence"/>
</dbReference>
<feature type="domain" description="Abnormal spindle-like microcephaly-associated protein ASH" evidence="3">
    <location>
        <begin position="32"/>
        <end position="96"/>
    </location>
</feature>
<dbReference type="Pfam" id="PF15780">
    <property type="entry name" value="ASH"/>
    <property type="match status" value="1"/>
</dbReference>
<evidence type="ECO:0000259" key="4">
    <source>
        <dbReference type="Pfam" id="PF17213"/>
    </source>
</evidence>
<evidence type="ECO:0000313" key="8">
    <source>
        <dbReference type="Proteomes" id="UP000682733"/>
    </source>
</evidence>
<dbReference type="SUPFAM" id="SSF52540">
    <property type="entry name" value="P-loop containing nucleoside triphosphate hydrolases"/>
    <property type="match status" value="1"/>
</dbReference>
<comment type="subcellular location">
    <subcellularLocation>
        <location evidence="1">Cytoplasm</location>
    </subcellularLocation>
</comment>
<dbReference type="InterPro" id="IPR033768">
    <property type="entry name" value="Hydin_ADK"/>
</dbReference>
<dbReference type="EMBL" id="CAJNOK010031271">
    <property type="protein sequence ID" value="CAF1470235.1"/>
    <property type="molecule type" value="Genomic_DNA"/>
</dbReference>
<dbReference type="PANTHER" id="PTHR23053">
    <property type="entry name" value="DLEC1 DELETED IN LUNG AND ESOPHAGEAL CANCER 1"/>
    <property type="match status" value="1"/>
</dbReference>
<dbReference type="Pfam" id="PF24816">
    <property type="entry name" value="Ig_CFAP65__9th"/>
    <property type="match status" value="1"/>
</dbReference>
<evidence type="ECO:0000313" key="7">
    <source>
        <dbReference type="EMBL" id="CAF4262215.1"/>
    </source>
</evidence>
<keyword evidence="2" id="KW-0963">Cytoplasm</keyword>
<feature type="domain" description="CFAP65-like ninth Ig-like" evidence="5">
    <location>
        <begin position="141"/>
        <end position="251"/>
    </location>
</feature>
<dbReference type="EMBL" id="CAJOBA010053159">
    <property type="protein sequence ID" value="CAF4262215.1"/>
    <property type="molecule type" value="Genomic_DNA"/>
</dbReference>
<dbReference type="Proteomes" id="UP000682733">
    <property type="component" value="Unassembled WGS sequence"/>
</dbReference>
<organism evidence="7 8">
    <name type="scientific">Didymodactylos carnosus</name>
    <dbReference type="NCBI Taxonomy" id="1234261"/>
    <lineage>
        <taxon>Eukaryota</taxon>
        <taxon>Metazoa</taxon>
        <taxon>Spiralia</taxon>
        <taxon>Gnathifera</taxon>
        <taxon>Rotifera</taxon>
        <taxon>Eurotatoria</taxon>
        <taxon>Bdelloidea</taxon>
        <taxon>Philodinida</taxon>
        <taxon>Philodinidae</taxon>
        <taxon>Didymodactylos</taxon>
    </lineage>
</organism>
<dbReference type="InterPro" id="IPR031549">
    <property type="entry name" value="ASH"/>
</dbReference>
<dbReference type="Gene3D" id="3.40.50.300">
    <property type="entry name" value="P-loop containing nucleotide triphosphate hydrolases"/>
    <property type="match status" value="1"/>
</dbReference>
<evidence type="ECO:0000256" key="2">
    <source>
        <dbReference type="ARBA" id="ARBA00022490"/>
    </source>
</evidence>
<dbReference type="GO" id="GO:0003341">
    <property type="term" value="P:cilium movement"/>
    <property type="evidence" value="ECO:0007669"/>
    <property type="project" value="TreeGrafter"/>
</dbReference>
<dbReference type="Gene3D" id="2.60.40.10">
    <property type="entry name" value="Immunoglobulins"/>
    <property type="match status" value="2"/>
</dbReference>
<dbReference type="GO" id="GO:1904158">
    <property type="term" value="P:axonemal central apparatus assembly"/>
    <property type="evidence" value="ECO:0007669"/>
    <property type="project" value="TreeGrafter"/>
</dbReference>
<protein>
    <recommendedName>
        <fullName evidence="9">HYDIN</fullName>
    </recommendedName>
</protein>
<proteinExistence type="predicted"/>
<evidence type="ECO:0000259" key="5">
    <source>
        <dbReference type="Pfam" id="PF24816"/>
    </source>
</evidence>
<dbReference type="GO" id="GO:0005930">
    <property type="term" value="C:axoneme"/>
    <property type="evidence" value="ECO:0007669"/>
    <property type="project" value="TreeGrafter"/>
</dbReference>
<feature type="domain" description="Hydin adenylate kinase-like" evidence="4">
    <location>
        <begin position="494"/>
        <end position="561"/>
    </location>
</feature>
<dbReference type="InterPro" id="IPR033305">
    <property type="entry name" value="Hydin-like"/>
</dbReference>
<feature type="non-terminal residue" evidence="7">
    <location>
        <position position="572"/>
    </location>
</feature>
<gene>
    <name evidence="6" type="ORF">OVA965_LOCUS35626</name>
    <name evidence="7" type="ORF">TMI583_LOCUS36596</name>
</gene>
<dbReference type="PANTHER" id="PTHR23053:SF0">
    <property type="entry name" value="HYDROCEPHALUS-INDUCING PROTEIN HOMOLOG"/>
    <property type="match status" value="1"/>
</dbReference>
<accession>A0A8S2T543</accession>
<feature type="non-terminal residue" evidence="7">
    <location>
        <position position="1"/>
    </location>
</feature>
<dbReference type="InterPro" id="IPR027417">
    <property type="entry name" value="P-loop_NTPase"/>
</dbReference>
<dbReference type="InterPro" id="IPR013783">
    <property type="entry name" value="Ig-like_fold"/>
</dbReference>
<name>A0A8S2T543_9BILA</name>
<evidence type="ECO:0000256" key="1">
    <source>
        <dbReference type="ARBA" id="ARBA00004496"/>
    </source>
</evidence>
<comment type="caution">
    <text evidence="7">The sequence shown here is derived from an EMBL/GenBank/DDBJ whole genome shotgun (WGS) entry which is preliminary data.</text>
</comment>
<sequence length="572" mass="64234">SVSNLGLSASLHSSTASLIKQHRNKIILPDYLIDFGYVILGTVRDKQFHIKNPTDSSITFHLDRSYLNKSGFSFDCDHVKNLPSNETIVLTVTFDPRGANLGLGEVECRVPVEVSNGPAFRLRLKANVTMPDLHVSNDTLDFGIVKCGECKIATIQLKNPKEIRCEWIAAYPGEDMQERPSKAITRSYRRTTSSTKKKQITPRIFEVLPSNGVLPAQQRVNIQIKFMPTEEQNYENRVILRINQSSQRIMIICRGSGLEPNIVIGQIKENQFIPTTSIIFNPILTHSQGDEQDIVIKNTCPFPIEIYNLEFDKQFLEEEKILRLLPGYDEYNNILLPTRPAGDKLPAELQKFYDDVIKRVEEERLTKEKEDDTTKKLDEISTVEQQFGVEQTPSENLSSLGIGDRDLKVQSDRDTTVTTTGTALNTNAGLSKTIDDYGKSEFEWGDDKNEGLLKRTAEKLINFDMTPVAQALARHLGIDLSTDGAQARNRRGVAIIVHGPPCSGKTTIAKELSQRYDCALLNLDDIITEAINSPNRSEAATRAYQLCRDAMEKHLEEQKLAEIDSEHVAAQS</sequence>
<reference evidence="7" key="1">
    <citation type="submission" date="2021-02" db="EMBL/GenBank/DDBJ databases">
        <authorList>
            <person name="Nowell W R."/>
        </authorList>
    </citation>
    <scope>NUCLEOTIDE SEQUENCE</scope>
</reference>
<evidence type="ECO:0008006" key="9">
    <source>
        <dbReference type="Google" id="ProtNLM"/>
    </source>
</evidence>
<evidence type="ECO:0000313" key="6">
    <source>
        <dbReference type="EMBL" id="CAF1470235.1"/>
    </source>
</evidence>
<dbReference type="Pfam" id="PF17213">
    <property type="entry name" value="Hydin_ADK"/>
    <property type="match status" value="1"/>
</dbReference>
<evidence type="ECO:0000259" key="3">
    <source>
        <dbReference type="Pfam" id="PF15780"/>
    </source>
</evidence>
<dbReference type="InterPro" id="IPR056344">
    <property type="entry name" value="Ig_CFAP65-like_9th"/>
</dbReference>